<accession>A0A4R1K9C0</accession>
<keyword evidence="1" id="KW-1133">Transmembrane helix</keyword>
<gene>
    <name evidence="2" type="ORF">C8D98_1870</name>
</gene>
<proteinExistence type="predicted"/>
<sequence>MCMRNSVNIRVHNSKSLEIKLEYTPQGAPDDSDYNIDLFLFFPDNMGINESSYEKKHFYQDLTRNIRLKTPDYYLHNYYKRLKSFDETSKIAMHSPAREYMYKKFVCGYRAMLRNHTQNICDTSTKEELELLLEHVEKNRNIFRKLQQKHGEMEMFTLGDEFTSVVTNVYLVRLYDRLNTPLKDMILDTIKEELRYRKEHYPQSTAGDNEQNERLINRYDWLKNFFYSVLHLQAKRKKADTATTGLLYSAAAGFSMVFATVVAFWAQQRYGNFTLPFFVALVLGYMFKDRIKEGSREYLRNRFESLIFDFETQIYESSKKHAMGKTFEKTTFIRTKDLPDYAANGFDPSDSIIHFSKRVRVHHRKIKELVDSEIDGVTDILRLNVRRFISGLEEPLTLVYSVSDSDLEKKYVEKTYDMNVILRAAGKDGEAVFRGILTVSARGIKRFRMM</sequence>
<name>A0A4R1K9C0_9BACT</name>
<evidence type="ECO:0000256" key="1">
    <source>
        <dbReference type="SAM" id="Phobius"/>
    </source>
</evidence>
<protein>
    <submittedName>
        <fullName evidence="2">Uncharacterized protein</fullName>
    </submittedName>
</protein>
<keyword evidence="1" id="KW-0812">Transmembrane</keyword>
<keyword evidence="1" id="KW-0472">Membrane</keyword>
<dbReference type="Proteomes" id="UP000294614">
    <property type="component" value="Unassembled WGS sequence"/>
</dbReference>
<keyword evidence="3" id="KW-1185">Reference proteome</keyword>
<evidence type="ECO:0000313" key="2">
    <source>
        <dbReference type="EMBL" id="TCK60988.1"/>
    </source>
</evidence>
<dbReference type="EMBL" id="SMGG01000004">
    <property type="protein sequence ID" value="TCK60988.1"/>
    <property type="molecule type" value="Genomic_DNA"/>
</dbReference>
<reference evidence="2 3" key="1">
    <citation type="submission" date="2019-03" db="EMBL/GenBank/DDBJ databases">
        <title>Genomic Encyclopedia of Type Strains, Phase IV (KMG-IV): sequencing the most valuable type-strain genomes for metagenomic binning, comparative biology and taxonomic classification.</title>
        <authorList>
            <person name="Goeker M."/>
        </authorList>
    </citation>
    <scope>NUCLEOTIDE SEQUENCE [LARGE SCALE GENOMIC DNA]</scope>
    <source>
        <strain evidence="2 3">DSM 24984</strain>
    </source>
</reference>
<feature type="transmembrane region" description="Helical" evidence="1">
    <location>
        <begin position="245"/>
        <end position="264"/>
    </location>
</feature>
<evidence type="ECO:0000313" key="3">
    <source>
        <dbReference type="Proteomes" id="UP000294614"/>
    </source>
</evidence>
<organism evidence="2 3">
    <name type="scientific">Seleniivibrio woodruffii</name>
    <dbReference type="NCBI Taxonomy" id="1078050"/>
    <lineage>
        <taxon>Bacteria</taxon>
        <taxon>Pseudomonadati</taxon>
        <taxon>Deferribacterota</taxon>
        <taxon>Deferribacteres</taxon>
        <taxon>Deferribacterales</taxon>
        <taxon>Geovibrionaceae</taxon>
        <taxon>Seleniivibrio</taxon>
    </lineage>
</organism>
<dbReference type="AlphaFoldDB" id="A0A4R1K9C0"/>
<comment type="caution">
    <text evidence="2">The sequence shown here is derived from an EMBL/GenBank/DDBJ whole genome shotgun (WGS) entry which is preliminary data.</text>
</comment>
<feature type="transmembrane region" description="Helical" evidence="1">
    <location>
        <begin position="270"/>
        <end position="287"/>
    </location>
</feature>